<evidence type="ECO:0000256" key="8">
    <source>
        <dbReference type="SAM" id="Phobius"/>
    </source>
</evidence>
<keyword evidence="3 8" id="KW-0812">Transmembrane</keyword>
<feature type="transmembrane region" description="Helical" evidence="8">
    <location>
        <begin position="261"/>
        <end position="282"/>
    </location>
</feature>
<evidence type="ECO:0000259" key="9">
    <source>
        <dbReference type="PROSITE" id="PS50850"/>
    </source>
</evidence>
<keyword evidence="2" id="KW-0813">Transport</keyword>
<dbReference type="Proteomes" id="UP000694843">
    <property type="component" value="Unplaced"/>
</dbReference>
<evidence type="ECO:0000313" key="10">
    <source>
        <dbReference type="Proteomes" id="UP000694843"/>
    </source>
</evidence>
<evidence type="ECO:0000256" key="4">
    <source>
        <dbReference type="ARBA" id="ARBA00022847"/>
    </source>
</evidence>
<dbReference type="InterPro" id="IPR020846">
    <property type="entry name" value="MFS_dom"/>
</dbReference>
<evidence type="ECO:0000256" key="7">
    <source>
        <dbReference type="SAM" id="MobiDB-lite"/>
    </source>
</evidence>
<dbReference type="AlphaFoldDB" id="A0A8B7P2K8"/>
<dbReference type="GeneID" id="108676725"/>
<evidence type="ECO:0000256" key="2">
    <source>
        <dbReference type="ARBA" id="ARBA00022448"/>
    </source>
</evidence>
<feature type="transmembrane region" description="Helical" evidence="8">
    <location>
        <begin position="7"/>
        <end position="32"/>
    </location>
</feature>
<dbReference type="GO" id="GO:0015293">
    <property type="term" value="F:symporter activity"/>
    <property type="evidence" value="ECO:0007669"/>
    <property type="project" value="UniProtKB-KW"/>
</dbReference>
<evidence type="ECO:0000256" key="5">
    <source>
        <dbReference type="ARBA" id="ARBA00022989"/>
    </source>
</evidence>
<evidence type="ECO:0000256" key="3">
    <source>
        <dbReference type="ARBA" id="ARBA00022692"/>
    </source>
</evidence>
<keyword evidence="6 8" id="KW-0472">Membrane</keyword>
<accession>A0A8B7P2K8</accession>
<dbReference type="FunFam" id="1.20.1250.20:FF:000003">
    <property type="entry name" value="Solute carrier family 17 member 3"/>
    <property type="match status" value="1"/>
</dbReference>
<feature type="transmembrane region" description="Helical" evidence="8">
    <location>
        <begin position="96"/>
        <end position="116"/>
    </location>
</feature>
<dbReference type="GO" id="GO:0016020">
    <property type="term" value="C:membrane"/>
    <property type="evidence" value="ECO:0007669"/>
    <property type="project" value="UniProtKB-SubCell"/>
</dbReference>
<feature type="transmembrane region" description="Helical" evidence="8">
    <location>
        <begin position="212"/>
        <end position="233"/>
    </location>
</feature>
<dbReference type="KEGG" id="hazt:108676725"/>
<keyword evidence="5 8" id="KW-1133">Transmembrane helix</keyword>
<dbReference type="GO" id="GO:0006820">
    <property type="term" value="P:monoatomic anion transport"/>
    <property type="evidence" value="ECO:0007669"/>
    <property type="project" value="TreeGrafter"/>
</dbReference>
<protein>
    <submittedName>
        <fullName evidence="11">Sialin</fullName>
    </submittedName>
</protein>
<sequence length="491" mass="53426">MNIRAFSFLLCSGNFMLYALRVNLSVAIVAMVKPDSELVPVTIPPSPSFKSSLDKIEPYNERRVCHYPDETLPTATVTSSTSSQGEFDWDARTQGYILGSFFWGYCLTNLLGGLLAERYGGRIVYGMGVTLTSILTILSPMAAHSSTSAFMLIRILEGMTEGVTFPAMNVLMAHWVPAASRAGFFAFTTSGCLFGTVVTMCVTGLLCDSSWGWPSCFYLFGFLGLVWAVVWFYNVSDVPLTGSVNADQDTRRKSGVPWMKIVTSPAFLCVVVAHFCANWGFYCLLTEMPSYLAKVLHFNLHTNGLVSSLPFIAKWCTLLTFPAYMDRKVLKGEISLYNARRFSSFAGLLIPGLLLTTIGLAGCNRTLVVMILTLAVGLSGLDHAGHLCAFQELAPNFAGTLTGISNTVATLPGFLAPQLTGYLTRDQGWEGWQTLFFITFLLYATGACVYAFFVSVKVQPWNSPVHSSQGSPGRALLKHPNPAAGLTSISA</sequence>
<reference evidence="11" key="1">
    <citation type="submission" date="2025-08" db="UniProtKB">
        <authorList>
            <consortium name="RefSeq"/>
        </authorList>
    </citation>
    <scope>IDENTIFICATION</scope>
    <source>
        <tissue evidence="11">Whole organism</tissue>
    </source>
</reference>
<feature type="transmembrane region" description="Helical" evidence="8">
    <location>
        <begin position="123"/>
        <end position="143"/>
    </location>
</feature>
<feature type="transmembrane region" description="Helical" evidence="8">
    <location>
        <begin position="184"/>
        <end position="206"/>
    </location>
</feature>
<dbReference type="OMA" id="KSAFTDW"/>
<evidence type="ECO:0000313" key="11">
    <source>
        <dbReference type="RefSeq" id="XP_018020344.1"/>
    </source>
</evidence>
<dbReference type="InterPro" id="IPR050382">
    <property type="entry name" value="MFS_Na/Anion_cotransporter"/>
</dbReference>
<dbReference type="InterPro" id="IPR011701">
    <property type="entry name" value="MFS"/>
</dbReference>
<feature type="transmembrane region" description="Helical" evidence="8">
    <location>
        <begin position="435"/>
        <end position="453"/>
    </location>
</feature>
<dbReference type="PROSITE" id="PS50850">
    <property type="entry name" value="MFS"/>
    <property type="match status" value="1"/>
</dbReference>
<dbReference type="Gene3D" id="1.20.1250.20">
    <property type="entry name" value="MFS general substrate transporter like domains"/>
    <property type="match status" value="2"/>
</dbReference>
<feature type="transmembrane region" description="Helical" evidence="8">
    <location>
        <begin position="302"/>
        <end position="321"/>
    </location>
</feature>
<dbReference type="OrthoDB" id="2985014at2759"/>
<feature type="region of interest" description="Disordered" evidence="7">
    <location>
        <begin position="468"/>
        <end position="491"/>
    </location>
</feature>
<evidence type="ECO:0000256" key="6">
    <source>
        <dbReference type="ARBA" id="ARBA00023136"/>
    </source>
</evidence>
<feature type="transmembrane region" description="Helical" evidence="8">
    <location>
        <begin position="397"/>
        <end position="415"/>
    </location>
</feature>
<proteinExistence type="predicted"/>
<keyword evidence="10" id="KW-1185">Reference proteome</keyword>
<keyword evidence="4" id="KW-0769">Symport</keyword>
<feature type="transmembrane region" description="Helical" evidence="8">
    <location>
        <begin position="149"/>
        <end position="172"/>
    </location>
</feature>
<feature type="domain" description="Major facilitator superfamily (MFS) profile" evidence="9">
    <location>
        <begin position="7"/>
        <end position="459"/>
    </location>
</feature>
<feature type="transmembrane region" description="Helical" evidence="8">
    <location>
        <begin position="367"/>
        <end position="385"/>
    </location>
</feature>
<dbReference type="RefSeq" id="XP_018020344.1">
    <property type="nucleotide sequence ID" value="XM_018164855.2"/>
</dbReference>
<dbReference type="PANTHER" id="PTHR11662:SF399">
    <property type="entry name" value="FI19708P1-RELATED"/>
    <property type="match status" value="1"/>
</dbReference>
<dbReference type="Pfam" id="PF07690">
    <property type="entry name" value="MFS_1"/>
    <property type="match status" value="1"/>
</dbReference>
<comment type="subcellular location">
    <subcellularLocation>
        <location evidence="1">Membrane</location>
        <topology evidence="1">Multi-pass membrane protein</topology>
    </subcellularLocation>
</comment>
<dbReference type="InterPro" id="IPR036259">
    <property type="entry name" value="MFS_trans_sf"/>
</dbReference>
<dbReference type="PANTHER" id="PTHR11662">
    <property type="entry name" value="SOLUTE CARRIER FAMILY 17"/>
    <property type="match status" value="1"/>
</dbReference>
<organism evidence="10 11">
    <name type="scientific">Hyalella azteca</name>
    <name type="common">Amphipod</name>
    <dbReference type="NCBI Taxonomy" id="294128"/>
    <lineage>
        <taxon>Eukaryota</taxon>
        <taxon>Metazoa</taxon>
        <taxon>Ecdysozoa</taxon>
        <taxon>Arthropoda</taxon>
        <taxon>Crustacea</taxon>
        <taxon>Multicrustacea</taxon>
        <taxon>Malacostraca</taxon>
        <taxon>Eumalacostraca</taxon>
        <taxon>Peracarida</taxon>
        <taxon>Amphipoda</taxon>
        <taxon>Senticaudata</taxon>
        <taxon>Talitrida</taxon>
        <taxon>Talitroidea</taxon>
        <taxon>Hyalellidae</taxon>
        <taxon>Hyalella</taxon>
    </lineage>
</organism>
<name>A0A8B7P2K8_HYAAZ</name>
<feature type="transmembrane region" description="Helical" evidence="8">
    <location>
        <begin position="342"/>
        <end position="361"/>
    </location>
</feature>
<gene>
    <name evidence="11" type="primary">LOC108676725</name>
</gene>
<dbReference type="CDD" id="cd17318">
    <property type="entry name" value="MFS_SLC17"/>
    <property type="match status" value="1"/>
</dbReference>
<dbReference type="SUPFAM" id="SSF103473">
    <property type="entry name" value="MFS general substrate transporter"/>
    <property type="match status" value="1"/>
</dbReference>
<evidence type="ECO:0000256" key="1">
    <source>
        <dbReference type="ARBA" id="ARBA00004141"/>
    </source>
</evidence>